<dbReference type="InterPro" id="IPR031739">
    <property type="entry name" value="Ncaph2"/>
</dbReference>
<feature type="region of interest" description="Disordered" evidence="1">
    <location>
        <begin position="716"/>
        <end position="754"/>
    </location>
</feature>
<feature type="region of interest" description="Disordered" evidence="1">
    <location>
        <begin position="282"/>
        <end position="319"/>
    </location>
</feature>
<feature type="compositionally biased region" description="Basic and acidic residues" evidence="1">
    <location>
        <begin position="452"/>
        <end position="470"/>
    </location>
</feature>
<feature type="compositionally biased region" description="Basic and acidic residues" evidence="1">
    <location>
        <begin position="341"/>
        <end position="361"/>
    </location>
</feature>
<dbReference type="PANTHER" id="PTHR14324:SF3">
    <property type="entry name" value="CONDENSIN-2 COMPLEX SUBUNIT H2"/>
    <property type="match status" value="1"/>
</dbReference>
<evidence type="ECO:0000313" key="3">
    <source>
        <dbReference type="Proteomes" id="UP001057375"/>
    </source>
</evidence>
<evidence type="ECO:0000313" key="2">
    <source>
        <dbReference type="EMBL" id="GKT36873.1"/>
    </source>
</evidence>
<dbReference type="EMBL" id="BQXS01011323">
    <property type="protein sequence ID" value="GKT36873.1"/>
    <property type="molecule type" value="Genomic_DNA"/>
</dbReference>
<gene>
    <name evidence="2" type="ORF">ADUPG1_009763</name>
</gene>
<dbReference type="PANTHER" id="PTHR14324">
    <property type="entry name" value="CONDENSIN-2 COMPLEX SUBUNIT H2"/>
    <property type="match status" value="1"/>
</dbReference>
<feature type="region of interest" description="Disordered" evidence="1">
    <location>
        <begin position="334"/>
        <end position="380"/>
    </location>
</feature>
<feature type="compositionally biased region" description="Acidic residues" evidence="1">
    <location>
        <begin position="742"/>
        <end position="754"/>
    </location>
</feature>
<feature type="compositionally biased region" description="Basic residues" evidence="1">
    <location>
        <begin position="439"/>
        <end position="451"/>
    </location>
</feature>
<name>A0ABQ5KWN6_9EUKA</name>
<proteinExistence type="predicted"/>
<reference evidence="2" key="1">
    <citation type="submission" date="2022-03" db="EMBL/GenBank/DDBJ databases">
        <title>Draft genome sequence of Aduncisulcus paluster, a free-living microaerophilic Fornicata.</title>
        <authorList>
            <person name="Yuyama I."/>
            <person name="Kume K."/>
            <person name="Tamura T."/>
            <person name="Inagaki Y."/>
            <person name="Hashimoto T."/>
        </authorList>
    </citation>
    <scope>NUCLEOTIDE SEQUENCE</scope>
    <source>
        <strain evidence="2">NY0171</strain>
    </source>
</reference>
<feature type="compositionally biased region" description="Polar residues" evidence="1">
    <location>
        <begin position="722"/>
        <end position="734"/>
    </location>
</feature>
<comment type="caution">
    <text evidence="2">The sequence shown here is derived from an EMBL/GenBank/DDBJ whole genome shotgun (WGS) entry which is preliminary data.</text>
</comment>
<feature type="region of interest" description="Disordered" evidence="1">
    <location>
        <begin position="432"/>
        <end position="470"/>
    </location>
</feature>
<keyword evidence="3" id="KW-1185">Reference proteome</keyword>
<evidence type="ECO:0000256" key="1">
    <source>
        <dbReference type="SAM" id="MobiDB-lite"/>
    </source>
</evidence>
<sequence>MDIHTFISQLKELKWNFDLSENLKVFLGELEEEASKDILSVPFAEASVLLANSTKHFGEQVDRLHTIVQQAMIASLSDPYLSSIESGKIFRKKSRDVNDKPSSDFETAFKHLQSVTPRGKLITTAVIDGKPEKKLVFPSVFCEPGAQLSAAFSSIGSKSSLASSLIDDSFIPRPPMCVRELSSQRKTAGGAVFDRYDTDNILGIGRSLSSSDASSSILFNCFVHGASGCGLLENWDDASLRLSLGGAFAADIASSNKKSKFPGSRLLATPVLGTATPLLHHTSSMRHSDRQLDHDGGSMGDLDHQDMGGGGGFDDDFGPAGGDLFDESGAAYGDSIQDDSLDSHPKTSDHASSEKIEDQVIMKKKSKSRDKDKKSKVSTDSEFFTLHPNLLPAFPSLDLLPLYSHGKSSSDKPLNVSNTKLRSGIVDVWKKRSGEVQKRKTGRERRQRRRERLIDNKETMGSPPKERQPFDVESMIHPNETEIIALAKEEQEMKAQTQFDGTMEDDFGGGDGFGDDIFHMDSHFAEKRVAFSLGSQDIMQERQQLESMQQHSNNYINRNGDIKSFADIYHSLAQKYTAQAHKKYRREDKTKAEARKWQRKLSVLLTEQSTRPQFDVTLMCKDVSLCVDGYAPVFSVGKSISSKQSTKSTKNPDKKKVSCAPSSSLSDVCVNMGHQPFNVARLFVSTLQLCADGVISVGEDGLGDLAIKKKDVVPSFEDEIDSSSTQNPTESEMNSELMVVETPEEEDESVDSVI</sequence>
<feature type="compositionally biased region" description="Basic and acidic residues" evidence="1">
    <location>
        <begin position="286"/>
        <end position="306"/>
    </location>
</feature>
<protein>
    <submittedName>
        <fullName evidence="2">Condensin-2 complex subunit H2 like protein</fullName>
    </submittedName>
</protein>
<accession>A0ABQ5KWN6</accession>
<feature type="compositionally biased region" description="Basic and acidic residues" evidence="1">
    <location>
        <begin position="369"/>
        <end position="379"/>
    </location>
</feature>
<dbReference type="Proteomes" id="UP001057375">
    <property type="component" value="Unassembled WGS sequence"/>
</dbReference>
<organism evidence="2 3">
    <name type="scientific">Aduncisulcus paluster</name>
    <dbReference type="NCBI Taxonomy" id="2918883"/>
    <lineage>
        <taxon>Eukaryota</taxon>
        <taxon>Metamonada</taxon>
        <taxon>Carpediemonas-like organisms</taxon>
        <taxon>Aduncisulcus</taxon>
    </lineage>
</organism>